<dbReference type="PANTHER" id="PTHR45586:SF1">
    <property type="entry name" value="LIPOPOLYSACCHARIDE ASSEMBLY PROTEIN B"/>
    <property type="match status" value="1"/>
</dbReference>
<dbReference type="SUPFAM" id="SSF48452">
    <property type="entry name" value="TPR-like"/>
    <property type="match status" value="2"/>
</dbReference>
<feature type="repeat" description="TPR" evidence="3">
    <location>
        <begin position="157"/>
        <end position="190"/>
    </location>
</feature>
<feature type="signal peptide" evidence="4">
    <location>
        <begin position="1"/>
        <end position="48"/>
    </location>
</feature>
<evidence type="ECO:0000256" key="1">
    <source>
        <dbReference type="ARBA" id="ARBA00022737"/>
    </source>
</evidence>
<comment type="caution">
    <text evidence="5">The sequence shown here is derived from an EMBL/GenBank/DDBJ whole genome shotgun (WGS) entry which is preliminary data.</text>
</comment>
<dbReference type="Gene3D" id="1.25.40.10">
    <property type="entry name" value="Tetratricopeptide repeat domain"/>
    <property type="match status" value="2"/>
</dbReference>
<dbReference type="InterPro" id="IPR011990">
    <property type="entry name" value="TPR-like_helical_dom_sf"/>
</dbReference>
<evidence type="ECO:0000256" key="2">
    <source>
        <dbReference type="ARBA" id="ARBA00022803"/>
    </source>
</evidence>
<sequence length="594" mass="66101">MNTYTTFETVFPRTNRKTNAAAHLHLLRLFSLLLLLSCAIGAATPALATEPPQSEGQIAQHAKAAWEQGTLDLALDILNQGLQDHPNALALHQLRGDMLATSRHTEAALQSYDAVLASLPAALNVRWAKWSVLVRSGHVEEAITELQHIAEIDPHNPLMYLRLARELRKLDRLEEAFEAVKKAVELGPDMLNWRLALARARFDILDYEGAERDVQFVLERVTPGSPLELSAKNLLTVFFGSTERGRRFAPVMTPDANPKQLRDWSMIRAEGYRLFEAGRFQEAEPVYRELLRLNPMDPLANQHLSLILMGLGRCKEAVAFAPPAVEFDATDEEHTTTAFRMGQCLVELGRWEEAYMQFKTLYNATVEFEKSTREVQLPSGTRVLNKAMLTRWLDKIRPHVPEFAKEVEAEAEAAAAAAQAAAATVSTPPEAELAAKAREHLQPQNTLDAAASLVGRDADFAWFRFVIPAQRVMRDDSPTGAHDFIPLDPGISFSASQPDIYLVFGLVTASYDEVPLAARCFKEKAELTGAQPAVAQDRLIMSTNDQSGYFLLQRPATGWTPGLYRCGLFAGEETSAYTQVDEVRFRIIEPSRPS</sequence>
<dbReference type="RefSeq" id="WP_213043680.1">
    <property type="nucleotide sequence ID" value="NZ_CAJNBJ010000018.1"/>
</dbReference>
<dbReference type="Proteomes" id="UP000675880">
    <property type="component" value="Unassembled WGS sequence"/>
</dbReference>
<evidence type="ECO:0000256" key="3">
    <source>
        <dbReference type="PROSITE-ProRule" id="PRU00339"/>
    </source>
</evidence>
<dbReference type="PANTHER" id="PTHR45586">
    <property type="entry name" value="TPR REPEAT-CONTAINING PROTEIN PA4667"/>
    <property type="match status" value="1"/>
</dbReference>
<reference evidence="5 6" key="1">
    <citation type="submission" date="2021-02" db="EMBL/GenBank/DDBJ databases">
        <authorList>
            <person name="Han P."/>
        </authorList>
    </citation>
    <scope>NUCLEOTIDE SEQUENCE [LARGE SCALE GENOMIC DNA]</scope>
    <source>
        <strain evidence="5">Candidatus Nitrospira sp. ZN2</strain>
    </source>
</reference>
<dbReference type="EMBL" id="CAJNBJ010000018">
    <property type="protein sequence ID" value="CAE6785406.1"/>
    <property type="molecule type" value="Genomic_DNA"/>
</dbReference>
<evidence type="ECO:0000313" key="5">
    <source>
        <dbReference type="EMBL" id="CAE6785406.1"/>
    </source>
</evidence>
<keyword evidence="2 3" id="KW-0802">TPR repeat</keyword>
<dbReference type="InterPro" id="IPR051012">
    <property type="entry name" value="CellSynth/LPSAsmb/PSIAsmb"/>
</dbReference>
<keyword evidence="4" id="KW-0732">Signal</keyword>
<gene>
    <name evidence="5" type="ORF">NSPZN2_50084</name>
</gene>
<evidence type="ECO:0000256" key="4">
    <source>
        <dbReference type="SAM" id="SignalP"/>
    </source>
</evidence>
<accession>A0ABN7M7U0</accession>
<dbReference type="SMART" id="SM00028">
    <property type="entry name" value="TPR"/>
    <property type="match status" value="3"/>
</dbReference>
<name>A0ABN7M7U0_9BACT</name>
<feature type="repeat" description="TPR" evidence="3">
    <location>
        <begin position="264"/>
        <end position="297"/>
    </location>
</feature>
<keyword evidence="1" id="KW-0677">Repeat</keyword>
<dbReference type="PROSITE" id="PS50005">
    <property type="entry name" value="TPR"/>
    <property type="match status" value="2"/>
</dbReference>
<keyword evidence="6" id="KW-1185">Reference proteome</keyword>
<protein>
    <submittedName>
        <fullName evidence="5">TPR_REGION domain-containing protein</fullName>
    </submittedName>
</protein>
<dbReference type="InterPro" id="IPR019734">
    <property type="entry name" value="TPR_rpt"/>
</dbReference>
<evidence type="ECO:0000313" key="6">
    <source>
        <dbReference type="Proteomes" id="UP000675880"/>
    </source>
</evidence>
<organism evidence="5 6">
    <name type="scientific">Nitrospira defluvii</name>
    <dbReference type="NCBI Taxonomy" id="330214"/>
    <lineage>
        <taxon>Bacteria</taxon>
        <taxon>Pseudomonadati</taxon>
        <taxon>Nitrospirota</taxon>
        <taxon>Nitrospiria</taxon>
        <taxon>Nitrospirales</taxon>
        <taxon>Nitrospiraceae</taxon>
        <taxon>Nitrospira</taxon>
    </lineage>
</organism>
<feature type="chain" id="PRO_5047198999" evidence="4">
    <location>
        <begin position="49"/>
        <end position="594"/>
    </location>
</feature>
<proteinExistence type="predicted"/>
<dbReference type="Pfam" id="PF13432">
    <property type="entry name" value="TPR_16"/>
    <property type="match status" value="3"/>
</dbReference>